<dbReference type="Pfam" id="PF03153">
    <property type="entry name" value="TFIIA"/>
    <property type="match status" value="1"/>
</dbReference>
<dbReference type="GO" id="GO:0005672">
    <property type="term" value="C:transcription factor TFIIA complex"/>
    <property type="evidence" value="ECO:0007669"/>
    <property type="project" value="InterPro"/>
</dbReference>
<dbReference type="SMART" id="SM01371">
    <property type="entry name" value="TFIIA"/>
    <property type="match status" value="1"/>
</dbReference>
<dbReference type="PANTHER" id="PTHR12694">
    <property type="entry name" value="TRANSCRIPTION INITIATION FACTOR IIA SUBUNIT 1"/>
    <property type="match status" value="1"/>
</dbReference>
<dbReference type="PANTHER" id="PTHR12694:SF8">
    <property type="entry name" value="TRANSCRIPTION INITIATION FACTOR IIA SUBUNIT 1"/>
    <property type="match status" value="1"/>
</dbReference>
<sequence length="270" mass="29188">MATPSTSAVCIHVIEDVMEKVREEFINNGGPGEGVLAELQGLWELKMMQCGVISGPIERSSLPKSVGGSIAPVHDLNVPYEGTEEYETPTADILFPPTPIQTPIQTPLPGTMDQSPYNIPTGSSDFPTVLDTGSVNEVKGGRPSPYMVNPVPLPPFLLVNDNDNVPSLLQQPPSPWMNQRPLGVDVNVAYVEGQNEVDRGTSHQPMTQDFFMPSGKRKREDFAPHFHNGGYIPQKDGAGDAVPELFKSEPSRLVTIGYTGSVLVDVVLAL</sequence>
<reference evidence="1 2" key="1">
    <citation type="submission" date="2020-04" db="EMBL/GenBank/DDBJ databases">
        <title>Plant Genome Project.</title>
        <authorList>
            <person name="Zhang R.-G."/>
        </authorList>
    </citation>
    <scope>NUCLEOTIDE SEQUENCE [LARGE SCALE GENOMIC DNA]</scope>
    <source>
        <strain evidence="1">YNK0</strain>
        <tissue evidence="1">Leaf</tissue>
    </source>
</reference>
<protein>
    <submittedName>
        <fullName evidence="1">Uncharacterized protein</fullName>
    </submittedName>
</protein>
<dbReference type="OrthoDB" id="6275927at2759"/>
<accession>A0A834Z552</accession>
<comment type="caution">
    <text evidence="1">The sequence shown here is derived from an EMBL/GenBank/DDBJ whole genome shotgun (WGS) entry which is preliminary data.</text>
</comment>
<evidence type="ECO:0000313" key="2">
    <source>
        <dbReference type="Proteomes" id="UP000655225"/>
    </source>
</evidence>
<dbReference type="InterPro" id="IPR004855">
    <property type="entry name" value="TFIIA_asu/bsu"/>
</dbReference>
<name>A0A834Z552_TETSI</name>
<dbReference type="OMA" id="NRAPHAG"/>
<evidence type="ECO:0000313" key="1">
    <source>
        <dbReference type="EMBL" id="KAF8397431.1"/>
    </source>
</evidence>
<dbReference type="Proteomes" id="UP000655225">
    <property type="component" value="Unassembled WGS sequence"/>
</dbReference>
<dbReference type="Gene3D" id="1.10.287.100">
    <property type="match status" value="1"/>
</dbReference>
<proteinExistence type="predicted"/>
<organism evidence="1 2">
    <name type="scientific">Tetracentron sinense</name>
    <name type="common">Spur-leaf</name>
    <dbReference type="NCBI Taxonomy" id="13715"/>
    <lineage>
        <taxon>Eukaryota</taxon>
        <taxon>Viridiplantae</taxon>
        <taxon>Streptophyta</taxon>
        <taxon>Embryophyta</taxon>
        <taxon>Tracheophyta</taxon>
        <taxon>Spermatophyta</taxon>
        <taxon>Magnoliopsida</taxon>
        <taxon>Trochodendrales</taxon>
        <taxon>Trochodendraceae</taxon>
        <taxon>Tetracentron</taxon>
    </lineage>
</organism>
<keyword evidence="2" id="KW-1185">Reference proteome</keyword>
<dbReference type="SUPFAM" id="SSF47396">
    <property type="entry name" value="Transcription factor IIA (TFIIA), alpha-helical domain"/>
    <property type="match status" value="1"/>
</dbReference>
<dbReference type="GO" id="GO:0006367">
    <property type="term" value="P:transcription initiation at RNA polymerase II promoter"/>
    <property type="evidence" value="ECO:0007669"/>
    <property type="project" value="InterPro"/>
</dbReference>
<dbReference type="EMBL" id="JABCRI010000011">
    <property type="protein sequence ID" value="KAF8397431.1"/>
    <property type="molecule type" value="Genomic_DNA"/>
</dbReference>
<gene>
    <name evidence="1" type="ORF">HHK36_016347</name>
</gene>
<dbReference type="AlphaFoldDB" id="A0A834Z552"/>